<sequence>MIHYESKAIAFMQSHTVVSCSFRVCNKSQWRHCLNLVLRIVGTLRSSLVLSSDAKIRCSVHCEERVLFNS</sequence>
<organism evidence="1 2">
    <name type="scientific">Armillaria ostoyae</name>
    <name type="common">Armillaria root rot fungus</name>
    <dbReference type="NCBI Taxonomy" id="47428"/>
    <lineage>
        <taxon>Eukaryota</taxon>
        <taxon>Fungi</taxon>
        <taxon>Dikarya</taxon>
        <taxon>Basidiomycota</taxon>
        <taxon>Agaricomycotina</taxon>
        <taxon>Agaricomycetes</taxon>
        <taxon>Agaricomycetidae</taxon>
        <taxon>Agaricales</taxon>
        <taxon>Marasmiineae</taxon>
        <taxon>Physalacriaceae</taxon>
        <taxon>Armillaria</taxon>
    </lineage>
</organism>
<keyword evidence="2" id="KW-1185">Reference proteome</keyword>
<dbReference type="Proteomes" id="UP000219338">
    <property type="component" value="Unassembled WGS sequence"/>
</dbReference>
<proteinExistence type="predicted"/>
<reference evidence="2" key="1">
    <citation type="journal article" date="2017" name="Nat. Ecol. Evol.">
        <title>Genome expansion and lineage-specific genetic innovations in the forest pathogenic fungi Armillaria.</title>
        <authorList>
            <person name="Sipos G."/>
            <person name="Prasanna A.N."/>
            <person name="Walter M.C."/>
            <person name="O'Connor E."/>
            <person name="Balint B."/>
            <person name="Krizsan K."/>
            <person name="Kiss B."/>
            <person name="Hess J."/>
            <person name="Varga T."/>
            <person name="Slot J."/>
            <person name="Riley R."/>
            <person name="Boka B."/>
            <person name="Rigling D."/>
            <person name="Barry K."/>
            <person name="Lee J."/>
            <person name="Mihaltcheva S."/>
            <person name="LaButti K."/>
            <person name="Lipzen A."/>
            <person name="Waldron R."/>
            <person name="Moloney N.M."/>
            <person name="Sperisen C."/>
            <person name="Kredics L."/>
            <person name="Vagvoelgyi C."/>
            <person name="Patrignani A."/>
            <person name="Fitzpatrick D."/>
            <person name="Nagy I."/>
            <person name="Doyle S."/>
            <person name="Anderson J.B."/>
            <person name="Grigoriev I.V."/>
            <person name="Gueldener U."/>
            <person name="Muensterkoetter M."/>
            <person name="Nagy L.G."/>
        </authorList>
    </citation>
    <scope>NUCLEOTIDE SEQUENCE [LARGE SCALE GENOMIC DNA]</scope>
    <source>
        <strain evidence="2">C18/9</strain>
    </source>
</reference>
<evidence type="ECO:0000313" key="1">
    <source>
        <dbReference type="EMBL" id="SJL11894.1"/>
    </source>
</evidence>
<gene>
    <name evidence="1" type="ORF">ARMOST_15308</name>
</gene>
<dbReference type="AlphaFoldDB" id="A0A284RSZ9"/>
<dbReference type="EMBL" id="FUEG01000015">
    <property type="protein sequence ID" value="SJL11894.1"/>
    <property type="molecule type" value="Genomic_DNA"/>
</dbReference>
<evidence type="ECO:0000313" key="2">
    <source>
        <dbReference type="Proteomes" id="UP000219338"/>
    </source>
</evidence>
<dbReference type="PROSITE" id="PS51257">
    <property type="entry name" value="PROKAR_LIPOPROTEIN"/>
    <property type="match status" value="1"/>
</dbReference>
<protein>
    <submittedName>
        <fullName evidence="1">Uncharacterized protein</fullName>
    </submittedName>
</protein>
<name>A0A284RSZ9_ARMOS</name>
<accession>A0A284RSZ9</accession>